<accession>A0ABZ2LA12</accession>
<dbReference type="PANTHER" id="PTHR34107:SF4">
    <property type="entry name" value="SLL1222 PROTEIN"/>
    <property type="match status" value="1"/>
</dbReference>
<dbReference type="InterPro" id="IPR008538">
    <property type="entry name" value="Uma2"/>
</dbReference>
<dbReference type="Proteomes" id="UP001374803">
    <property type="component" value="Chromosome"/>
</dbReference>
<dbReference type="RefSeq" id="WP_394836840.1">
    <property type="nucleotide sequence ID" value="NZ_CP089929.1"/>
</dbReference>
<feature type="domain" description="Putative restriction endonuclease" evidence="1">
    <location>
        <begin position="11"/>
        <end position="181"/>
    </location>
</feature>
<gene>
    <name evidence="2" type="ORF">LVJ94_08015</name>
</gene>
<dbReference type="SUPFAM" id="SSF52980">
    <property type="entry name" value="Restriction endonuclease-like"/>
    <property type="match status" value="1"/>
</dbReference>
<proteinExistence type="predicted"/>
<keyword evidence="2" id="KW-0255">Endonuclease</keyword>
<evidence type="ECO:0000259" key="1">
    <source>
        <dbReference type="Pfam" id="PF05685"/>
    </source>
</evidence>
<dbReference type="GO" id="GO:0004519">
    <property type="term" value="F:endonuclease activity"/>
    <property type="evidence" value="ECO:0007669"/>
    <property type="project" value="UniProtKB-KW"/>
</dbReference>
<evidence type="ECO:0000313" key="2">
    <source>
        <dbReference type="EMBL" id="WXB07180.1"/>
    </source>
</evidence>
<dbReference type="Pfam" id="PF05685">
    <property type="entry name" value="Uma2"/>
    <property type="match status" value="1"/>
</dbReference>
<dbReference type="Gene3D" id="3.90.1570.10">
    <property type="entry name" value="tt1808, chain A"/>
    <property type="match status" value="1"/>
</dbReference>
<keyword evidence="2" id="KW-0540">Nuclease</keyword>
<dbReference type="CDD" id="cd06260">
    <property type="entry name" value="DUF820-like"/>
    <property type="match status" value="1"/>
</dbReference>
<name>A0ABZ2LA12_9BACT</name>
<dbReference type="EMBL" id="CP089983">
    <property type="protein sequence ID" value="WXB07180.1"/>
    <property type="molecule type" value="Genomic_DNA"/>
</dbReference>
<protein>
    <submittedName>
        <fullName evidence="2">Uma2 family endonuclease</fullName>
    </submittedName>
</protein>
<evidence type="ECO:0000313" key="3">
    <source>
        <dbReference type="Proteomes" id="UP001374803"/>
    </source>
</evidence>
<dbReference type="InterPro" id="IPR011335">
    <property type="entry name" value="Restrct_endonuc-II-like"/>
</dbReference>
<keyword evidence="3" id="KW-1185">Reference proteome</keyword>
<dbReference type="PANTHER" id="PTHR34107">
    <property type="entry name" value="SLL0198 PROTEIN-RELATED"/>
    <property type="match status" value="1"/>
</dbReference>
<organism evidence="2 3">
    <name type="scientific">Pendulispora rubella</name>
    <dbReference type="NCBI Taxonomy" id="2741070"/>
    <lineage>
        <taxon>Bacteria</taxon>
        <taxon>Pseudomonadati</taxon>
        <taxon>Myxococcota</taxon>
        <taxon>Myxococcia</taxon>
        <taxon>Myxococcales</taxon>
        <taxon>Sorangiineae</taxon>
        <taxon>Pendulisporaceae</taxon>
        <taxon>Pendulispora</taxon>
    </lineage>
</organism>
<reference evidence="2" key="1">
    <citation type="submission" date="2021-12" db="EMBL/GenBank/DDBJ databases">
        <title>Discovery of the Pendulisporaceae a myxobacterial family with distinct sporulation behavior and unique specialized metabolism.</title>
        <authorList>
            <person name="Garcia R."/>
            <person name="Popoff A."/>
            <person name="Bader C.D."/>
            <person name="Loehr J."/>
            <person name="Walesch S."/>
            <person name="Walt C."/>
            <person name="Boldt J."/>
            <person name="Bunk B."/>
            <person name="Haeckl F.J.F.P.J."/>
            <person name="Gunesch A.P."/>
            <person name="Birkelbach J."/>
            <person name="Nuebel U."/>
            <person name="Pietschmann T."/>
            <person name="Bach T."/>
            <person name="Mueller R."/>
        </authorList>
    </citation>
    <scope>NUCLEOTIDE SEQUENCE</scope>
    <source>
        <strain evidence="2">MSr11367</strain>
    </source>
</reference>
<dbReference type="InterPro" id="IPR012296">
    <property type="entry name" value="Nuclease_put_TT1808"/>
</dbReference>
<keyword evidence="2" id="KW-0378">Hydrolase</keyword>
<sequence>MAAPATKRATYADLEAVPSHYVAEIIRGTLHVHPRPSPKHARAGSMLGGVLSGPFDRGIDGPGGWWILDEPELHLLQGEEVLVPDIAGWRVERMPELPETAYFSIPPDWVCEVLSPSTAAIDRVDKMPIYAEAGVDHAWLVDPILQTVEVFRREGSQRLLLRTFKGDRAIRAEPFEAIEIPLGALWGAPVRKG</sequence>